<protein>
    <recommendedName>
        <fullName evidence="1">Heterokaryon incompatibility domain-containing protein</fullName>
    </recommendedName>
</protein>
<comment type="caution">
    <text evidence="2">The sequence shown here is derived from an EMBL/GenBank/DDBJ whole genome shotgun (WGS) entry which is preliminary data.</text>
</comment>
<accession>A0ABR0EZ15</accession>
<dbReference type="Proteomes" id="UP001305779">
    <property type="component" value="Unassembled WGS sequence"/>
</dbReference>
<organism evidence="2 3">
    <name type="scientific">Zasmidium cellare</name>
    <name type="common">Wine cellar mold</name>
    <name type="synonym">Racodium cellare</name>
    <dbReference type="NCBI Taxonomy" id="395010"/>
    <lineage>
        <taxon>Eukaryota</taxon>
        <taxon>Fungi</taxon>
        <taxon>Dikarya</taxon>
        <taxon>Ascomycota</taxon>
        <taxon>Pezizomycotina</taxon>
        <taxon>Dothideomycetes</taxon>
        <taxon>Dothideomycetidae</taxon>
        <taxon>Mycosphaerellales</taxon>
        <taxon>Mycosphaerellaceae</taxon>
        <taxon>Zasmidium</taxon>
    </lineage>
</organism>
<name>A0ABR0EZ15_ZASCE</name>
<dbReference type="Pfam" id="PF06985">
    <property type="entry name" value="HET"/>
    <property type="match status" value="1"/>
</dbReference>
<evidence type="ECO:0000313" key="2">
    <source>
        <dbReference type="EMBL" id="KAK4506063.1"/>
    </source>
</evidence>
<evidence type="ECO:0000259" key="1">
    <source>
        <dbReference type="Pfam" id="PF06985"/>
    </source>
</evidence>
<dbReference type="PANTHER" id="PTHR33112:SF10">
    <property type="entry name" value="TOL"/>
    <property type="match status" value="1"/>
</dbReference>
<dbReference type="PANTHER" id="PTHR33112">
    <property type="entry name" value="DOMAIN PROTEIN, PUTATIVE-RELATED"/>
    <property type="match status" value="1"/>
</dbReference>
<feature type="domain" description="Heterokaryon incompatibility" evidence="1">
    <location>
        <begin position="21"/>
        <end position="151"/>
    </location>
</feature>
<evidence type="ECO:0000313" key="3">
    <source>
        <dbReference type="Proteomes" id="UP001305779"/>
    </source>
</evidence>
<dbReference type="InterPro" id="IPR010730">
    <property type="entry name" value="HET"/>
</dbReference>
<proteinExistence type="predicted"/>
<gene>
    <name evidence="2" type="ORF">PRZ48_004028</name>
</gene>
<dbReference type="EMBL" id="JAXOVC010000002">
    <property type="protein sequence ID" value="KAK4506063.1"/>
    <property type="molecule type" value="Genomic_DNA"/>
</dbReference>
<keyword evidence="3" id="KW-1185">Reference proteome</keyword>
<sequence length="513" mass="59266">MPSFVLKSDNLGMFKQGLAFSKFDPTFRDAMIAGQTLGINDLWIDCYCIIQGTDETSRDDWNRESVLMHKVYTNALLNIGAAHGKDSQAGCFKVHQRKEDVFGKILWKPSSRSTWSLHRLINSSLRLKERNEMGSEVRSFAILDRGWIVQERMLAQRMLYFGNSGIYWDCASTDIKSEQWPGGRLNGRKELRRGKRYGTWLSAIDWYSRCQLSFPEKDKLVAFEGVGRRVCELTGVEYRDGFPQESLPFSLCWSSTGLDGCRNLSAPSWHWAAARHVQWFDSNLDYEDADSNDNKYRSLVAMLSGPHSFLPEDTRSTQVCIGRPVWMPFVRTIEKSFSALLDDTVYSAEQLVPTRREHNLLIPKKRRHSKVCLIPDDIVEFNDILDHTQIFLLPIWWRCNWNMQLQDPQYYRDTMAFSVTNPAFKKHERRDAVSIESRTLQNFQAMHHGQAERFPHFCGMRYGGIVLKCSGMDVYQRVGMFETNYEEGEGLNSGIRAVYQAMSRSKARLITIV</sequence>
<reference evidence="2 3" key="1">
    <citation type="journal article" date="2023" name="G3 (Bethesda)">
        <title>A chromosome-level genome assembly of Zasmidium syzygii isolated from banana leaves.</title>
        <authorList>
            <person name="van Westerhoven A.C."/>
            <person name="Mehrabi R."/>
            <person name="Talebi R."/>
            <person name="Steentjes M.B.F."/>
            <person name="Corcolon B."/>
            <person name="Chong P.A."/>
            <person name="Kema G.H.J."/>
            <person name="Seidl M.F."/>
        </authorList>
    </citation>
    <scope>NUCLEOTIDE SEQUENCE [LARGE SCALE GENOMIC DNA]</scope>
    <source>
        <strain evidence="2 3">P124</strain>
    </source>
</reference>